<dbReference type="AlphaFoldDB" id="A0A0V1M747"/>
<dbReference type="CDD" id="cd00821">
    <property type="entry name" value="PH"/>
    <property type="match status" value="1"/>
</dbReference>
<feature type="transmembrane region" description="Helical" evidence="1">
    <location>
        <begin position="152"/>
        <end position="170"/>
    </location>
</feature>
<dbReference type="Pfam" id="PF00169">
    <property type="entry name" value="PH"/>
    <property type="match status" value="1"/>
</dbReference>
<keyword evidence="4" id="KW-1185">Reference proteome</keyword>
<keyword evidence="1" id="KW-0472">Membrane</keyword>
<keyword evidence="1" id="KW-0812">Transmembrane</keyword>
<dbReference type="Gene3D" id="2.30.29.30">
    <property type="entry name" value="Pleckstrin-homology domain (PH domain)/Phosphotyrosine-binding domain (PTB)"/>
    <property type="match status" value="1"/>
</dbReference>
<dbReference type="InterPro" id="IPR011993">
    <property type="entry name" value="PH-like_dom_sf"/>
</dbReference>
<keyword evidence="1" id="KW-1133">Transmembrane helix</keyword>
<evidence type="ECO:0000259" key="2">
    <source>
        <dbReference type="PROSITE" id="PS50003"/>
    </source>
</evidence>
<dbReference type="InterPro" id="IPR001849">
    <property type="entry name" value="PH_domain"/>
</dbReference>
<dbReference type="Proteomes" id="UP000054843">
    <property type="component" value="Unassembled WGS sequence"/>
</dbReference>
<organism evidence="3 4">
    <name type="scientific">Trichinella papuae</name>
    <dbReference type="NCBI Taxonomy" id="268474"/>
    <lineage>
        <taxon>Eukaryota</taxon>
        <taxon>Metazoa</taxon>
        <taxon>Ecdysozoa</taxon>
        <taxon>Nematoda</taxon>
        <taxon>Enoplea</taxon>
        <taxon>Dorylaimia</taxon>
        <taxon>Trichinellida</taxon>
        <taxon>Trichinellidae</taxon>
        <taxon>Trichinella</taxon>
    </lineage>
</organism>
<dbReference type="EMBL" id="JYDO01000193">
    <property type="protein sequence ID" value="KRZ67559.1"/>
    <property type="molecule type" value="Genomic_DNA"/>
</dbReference>
<name>A0A0V1M747_9BILA</name>
<evidence type="ECO:0000313" key="4">
    <source>
        <dbReference type="Proteomes" id="UP000054843"/>
    </source>
</evidence>
<gene>
    <name evidence="3" type="ORF">T10_2822</name>
</gene>
<evidence type="ECO:0000313" key="3">
    <source>
        <dbReference type="EMBL" id="KRZ67559.1"/>
    </source>
</evidence>
<protein>
    <recommendedName>
        <fullName evidence="2">PH domain-containing protein</fullName>
    </recommendedName>
</protein>
<reference evidence="3 4" key="1">
    <citation type="submission" date="2015-01" db="EMBL/GenBank/DDBJ databases">
        <title>Evolution of Trichinella species and genotypes.</title>
        <authorList>
            <person name="Korhonen P.K."/>
            <person name="Edoardo P."/>
            <person name="Giuseppe L.R."/>
            <person name="Gasser R.B."/>
        </authorList>
    </citation>
    <scope>NUCLEOTIDE SEQUENCE [LARGE SCALE GENOMIC DNA]</scope>
    <source>
        <strain evidence="3">ISS1980</strain>
    </source>
</reference>
<feature type="domain" description="PH" evidence="2">
    <location>
        <begin position="11"/>
        <end position="113"/>
    </location>
</feature>
<dbReference type="SUPFAM" id="SSF50729">
    <property type="entry name" value="PH domain-like"/>
    <property type="match status" value="1"/>
</dbReference>
<dbReference type="SMART" id="SM00233">
    <property type="entry name" value="PH"/>
    <property type="match status" value="1"/>
</dbReference>
<evidence type="ECO:0000256" key="1">
    <source>
        <dbReference type="SAM" id="Phobius"/>
    </source>
</evidence>
<accession>A0A0V1M747</accession>
<comment type="caution">
    <text evidence="3">The sequence shown here is derived from an EMBL/GenBank/DDBJ whole genome shotgun (WGS) entry which is preliminary data.</text>
</comment>
<sequence>MLQFVKKITSSIRRANWIYRVEETNPDNVIKCWLVLYENGLLEFKDDKSRERIFLGNKNVKILVDDACQELLASDRKLENGFVILVAEKKYFFKCDTSEEMMLWVIDLHFTIQQITAKNEVQAPIRQLPVYDNGTFYAAQCKPDCTNNKCSAVCFAAASSLYLLYIFLWFI</sequence>
<proteinExistence type="predicted"/>
<dbReference type="PROSITE" id="PS50003">
    <property type="entry name" value="PH_DOMAIN"/>
    <property type="match status" value="1"/>
</dbReference>
<dbReference type="OrthoDB" id="5915977at2759"/>